<accession>A0ABS2DQ55</accession>
<dbReference type="SUPFAM" id="SSF52540">
    <property type="entry name" value="P-loop containing nucleoside triphosphate hydrolases"/>
    <property type="match status" value="1"/>
</dbReference>
<proteinExistence type="predicted"/>
<sequence length="205" mass="22464">MVLFVQGASHAGKSCLAAALARRCGAAVFSLDLLKMGLLRSKSPLFSDLTPEDDACIEARLWPIVREVARTALENDQTVVFEGVHMPFEGPAELDAAFPGKVARIAIVFTDAYIRENIDRIACLENAVEKRLVAAETGVVDDCLAEHRTVRQKAERCGWSLLEIESPEAWTRKVLRLEGFSPLLLDGLSARLFRPSADEVVPSVC</sequence>
<dbReference type="RefSeq" id="WP_205101894.1">
    <property type="nucleotide sequence ID" value="NZ_JACJJC010000003.1"/>
</dbReference>
<reference evidence="1 2" key="1">
    <citation type="journal article" date="2021" name="Sci. Rep.">
        <title>The distribution of antibiotic resistance genes in chicken gut microbiota commensals.</title>
        <authorList>
            <person name="Juricova H."/>
            <person name="Matiasovicova J."/>
            <person name="Kubasova T."/>
            <person name="Cejkova D."/>
            <person name="Rychlik I."/>
        </authorList>
    </citation>
    <scope>NUCLEOTIDE SEQUENCE [LARGE SCALE GENOMIC DNA]</scope>
    <source>
        <strain evidence="1 2">An829</strain>
    </source>
</reference>
<gene>
    <name evidence="1" type="ORF">H6A60_02740</name>
</gene>
<evidence type="ECO:0000313" key="2">
    <source>
        <dbReference type="Proteomes" id="UP000715095"/>
    </source>
</evidence>
<name>A0ABS2DQ55_9BURK</name>
<comment type="caution">
    <text evidence="1">The sequence shown here is derived from an EMBL/GenBank/DDBJ whole genome shotgun (WGS) entry which is preliminary data.</text>
</comment>
<dbReference type="Gene3D" id="3.40.50.300">
    <property type="entry name" value="P-loop containing nucleotide triphosphate hydrolases"/>
    <property type="match status" value="1"/>
</dbReference>
<dbReference type="InterPro" id="IPR027417">
    <property type="entry name" value="P-loop_NTPase"/>
</dbReference>
<organism evidence="1 2">
    <name type="scientific">Sutterella massiliensis</name>
    <dbReference type="NCBI Taxonomy" id="1816689"/>
    <lineage>
        <taxon>Bacteria</taxon>
        <taxon>Pseudomonadati</taxon>
        <taxon>Pseudomonadota</taxon>
        <taxon>Betaproteobacteria</taxon>
        <taxon>Burkholderiales</taxon>
        <taxon>Sutterellaceae</taxon>
        <taxon>Sutterella</taxon>
    </lineage>
</organism>
<protein>
    <submittedName>
        <fullName evidence="1">Uncharacterized protein</fullName>
    </submittedName>
</protein>
<evidence type="ECO:0000313" key="1">
    <source>
        <dbReference type="EMBL" id="MBM6703419.1"/>
    </source>
</evidence>
<dbReference type="EMBL" id="JACJJC010000003">
    <property type="protein sequence ID" value="MBM6703419.1"/>
    <property type="molecule type" value="Genomic_DNA"/>
</dbReference>
<keyword evidence="2" id="KW-1185">Reference proteome</keyword>
<dbReference type="Proteomes" id="UP000715095">
    <property type="component" value="Unassembled WGS sequence"/>
</dbReference>